<organism evidence="1 2">
    <name type="scientific">Desmophyllum pertusum</name>
    <dbReference type="NCBI Taxonomy" id="174260"/>
    <lineage>
        <taxon>Eukaryota</taxon>
        <taxon>Metazoa</taxon>
        <taxon>Cnidaria</taxon>
        <taxon>Anthozoa</taxon>
        <taxon>Hexacorallia</taxon>
        <taxon>Scleractinia</taxon>
        <taxon>Caryophylliina</taxon>
        <taxon>Caryophylliidae</taxon>
        <taxon>Desmophyllum</taxon>
    </lineage>
</organism>
<evidence type="ECO:0000313" key="2">
    <source>
        <dbReference type="Proteomes" id="UP001163046"/>
    </source>
</evidence>
<gene>
    <name evidence="1" type="ORF">OS493_029054</name>
</gene>
<protein>
    <submittedName>
        <fullName evidence="1">Uncharacterized protein</fullName>
    </submittedName>
</protein>
<accession>A0A9W9YK54</accession>
<evidence type="ECO:0000313" key="1">
    <source>
        <dbReference type="EMBL" id="KAJ7354945.1"/>
    </source>
</evidence>
<dbReference type="EMBL" id="MU827330">
    <property type="protein sequence ID" value="KAJ7354945.1"/>
    <property type="molecule type" value="Genomic_DNA"/>
</dbReference>
<name>A0A9W9YK54_9CNID</name>
<sequence>MNLTGHKVNLQIVKVGGVIEELESCRYDLTLIDKANAVVTISVLGIDRISTDITPIEISGVIKLYEGASGQELDRPEKDKLIVSLAMNMQPFTPNSYMDDIPESTETIEEAKKITSEIDKILECGRFKIKGWIISGQNQEQGTQVQGHEDQHLVQVLTGTNPDTTELERVLGMGWNSFTDVLCYRVKLNFSKKK</sequence>
<keyword evidence="2" id="KW-1185">Reference proteome</keyword>
<dbReference type="AlphaFoldDB" id="A0A9W9YK54"/>
<proteinExistence type="predicted"/>
<comment type="caution">
    <text evidence="1">The sequence shown here is derived from an EMBL/GenBank/DDBJ whole genome shotgun (WGS) entry which is preliminary data.</text>
</comment>
<dbReference type="OrthoDB" id="8065733at2759"/>
<dbReference type="Proteomes" id="UP001163046">
    <property type="component" value="Unassembled WGS sequence"/>
</dbReference>
<reference evidence="1" key="1">
    <citation type="submission" date="2023-01" db="EMBL/GenBank/DDBJ databases">
        <title>Genome assembly of the deep-sea coral Lophelia pertusa.</title>
        <authorList>
            <person name="Herrera S."/>
            <person name="Cordes E."/>
        </authorList>
    </citation>
    <scope>NUCLEOTIDE SEQUENCE</scope>
    <source>
        <strain evidence="1">USNM1676648</strain>
        <tissue evidence="1">Polyp</tissue>
    </source>
</reference>